<evidence type="ECO:0000313" key="3">
    <source>
        <dbReference type="EMBL" id="MEN2767515.1"/>
    </source>
</evidence>
<evidence type="ECO:0000313" key="4">
    <source>
        <dbReference type="Proteomes" id="UP001444625"/>
    </source>
</evidence>
<dbReference type="Proteomes" id="UP001444625">
    <property type="component" value="Unassembled WGS sequence"/>
</dbReference>
<proteinExistence type="predicted"/>
<feature type="signal peptide" evidence="2">
    <location>
        <begin position="1"/>
        <end position="20"/>
    </location>
</feature>
<dbReference type="EMBL" id="JBDIML010000003">
    <property type="protein sequence ID" value="MEN2767515.1"/>
    <property type="molecule type" value="Genomic_DNA"/>
</dbReference>
<keyword evidence="2" id="KW-0732">Signal</keyword>
<evidence type="ECO:0000256" key="1">
    <source>
        <dbReference type="SAM" id="MobiDB-lite"/>
    </source>
</evidence>
<reference evidence="3 4" key="1">
    <citation type="submission" date="2024-05" db="EMBL/GenBank/DDBJ databases">
        <authorList>
            <person name="Haq I."/>
            <person name="Ullah Z."/>
            <person name="Ahmad R."/>
            <person name="Li M."/>
            <person name="Tong Y."/>
        </authorList>
    </citation>
    <scope>NUCLEOTIDE SEQUENCE [LARGE SCALE GENOMIC DNA]</scope>
    <source>
        <strain evidence="3 4">16A2E</strain>
    </source>
</reference>
<dbReference type="InterPro" id="IPR031888">
    <property type="entry name" value="DUF5068"/>
</dbReference>
<organism evidence="3 4">
    <name type="scientific">Ornithinibacillus xuwenensis</name>
    <dbReference type="NCBI Taxonomy" id="3144668"/>
    <lineage>
        <taxon>Bacteria</taxon>
        <taxon>Bacillati</taxon>
        <taxon>Bacillota</taxon>
        <taxon>Bacilli</taxon>
        <taxon>Bacillales</taxon>
        <taxon>Bacillaceae</taxon>
        <taxon>Ornithinibacillus</taxon>
    </lineage>
</organism>
<dbReference type="PROSITE" id="PS51257">
    <property type="entry name" value="PROKAR_LIPOPROTEIN"/>
    <property type="match status" value="1"/>
</dbReference>
<keyword evidence="4" id="KW-1185">Reference proteome</keyword>
<accession>A0ABU9XHM9</accession>
<dbReference type="Gene3D" id="2.60.40.4170">
    <property type="match status" value="1"/>
</dbReference>
<comment type="caution">
    <text evidence="3">The sequence shown here is derived from an EMBL/GenBank/DDBJ whole genome shotgun (WGS) entry which is preliminary data.</text>
</comment>
<sequence length="417" mass="47835">MKLKQLLPMLLIVLVLTLMAACNSDNESKEQHEKNSEETVKTETTSVAEKEENTEETGDSHATLRNGAMLNPTIIEESGGTVEVVYTNTKPGYVNDMNGFVVMVNSYQIVKITNMKQDVENRFKGASDGYVVTADISIENGQNEDVYYNHIMRLQMEDSNDYIPSNNYEFVPDDKRISWKEEISKFEPGFNQDIFLTFLMSDEEFQSLHTVEPKFIIGAMASNHDDFSDSFGSETVFDFILSDEHAKQVALAPKFYHDKLTTENIATKEMMYEDLEINETKQLNTFGFTIEGVQYTTITPNESSKERFSKFGDEELVAMTLKIKMDNQSDQMVWNDTSAFLIPNENEARILNHGIVENSDISQMQPGERAERYMVFLFEKKYFDIYETFQLEVGPFMGEDGYIFNEEIMTFELPSGR</sequence>
<gene>
    <name evidence="3" type="ORF">ABC228_09975</name>
</gene>
<feature type="chain" id="PRO_5046474245" evidence="2">
    <location>
        <begin position="21"/>
        <end position="417"/>
    </location>
</feature>
<evidence type="ECO:0000256" key="2">
    <source>
        <dbReference type="SAM" id="SignalP"/>
    </source>
</evidence>
<protein>
    <submittedName>
        <fullName evidence="3">DUF5068 domain-containing protein</fullName>
    </submittedName>
</protein>
<name>A0ABU9XHM9_9BACI</name>
<feature type="region of interest" description="Disordered" evidence="1">
    <location>
        <begin position="27"/>
        <end position="64"/>
    </location>
</feature>
<dbReference type="Pfam" id="PF16781">
    <property type="entry name" value="DUF5068"/>
    <property type="match status" value="1"/>
</dbReference>
<dbReference type="RefSeq" id="WP_345824990.1">
    <property type="nucleotide sequence ID" value="NZ_JBDIML010000003.1"/>
</dbReference>
<feature type="compositionally biased region" description="Basic and acidic residues" evidence="1">
    <location>
        <begin position="27"/>
        <end position="41"/>
    </location>
</feature>